<comment type="pathway">
    <text evidence="2 15">Porphyrin-containing compound metabolism; protoporphyrin-IX biosynthesis; protoporphyrinogen-IX from coproporphyrinogen-III (AdoMet route): step 1/1.</text>
</comment>
<reference evidence="17 18" key="1">
    <citation type="submission" date="2021-04" db="EMBL/GenBank/DDBJ databases">
        <authorList>
            <person name="Rodrigo-Torres L."/>
            <person name="Arahal R. D."/>
            <person name="Lucena T."/>
        </authorList>
    </citation>
    <scope>NUCLEOTIDE SEQUENCE [LARGE SCALE GENOMIC DNA]</scope>
    <source>
        <strain evidence="17 18">CECT 9623</strain>
    </source>
</reference>
<evidence type="ECO:0000256" key="13">
    <source>
        <dbReference type="ARBA" id="ARBA00024295"/>
    </source>
</evidence>
<dbReference type="SMART" id="SM00729">
    <property type="entry name" value="Elp3"/>
    <property type="match status" value="1"/>
</dbReference>
<dbReference type="PIRSF" id="PIRSF000167">
    <property type="entry name" value="HemN"/>
    <property type="match status" value="1"/>
</dbReference>
<evidence type="ECO:0000256" key="11">
    <source>
        <dbReference type="ARBA" id="ARBA00023014"/>
    </source>
</evidence>
<evidence type="ECO:0000259" key="16">
    <source>
        <dbReference type="PROSITE" id="PS51918"/>
    </source>
</evidence>
<dbReference type="Proteomes" id="UP000679725">
    <property type="component" value="Unassembled WGS sequence"/>
</dbReference>
<dbReference type="InterPro" id="IPR007197">
    <property type="entry name" value="rSAM"/>
</dbReference>
<dbReference type="EMBL" id="CAJRAU010000002">
    <property type="protein sequence ID" value="CAG5069374.1"/>
    <property type="molecule type" value="Genomic_DNA"/>
</dbReference>
<evidence type="ECO:0000256" key="9">
    <source>
        <dbReference type="ARBA" id="ARBA00023002"/>
    </source>
</evidence>
<keyword evidence="8 15" id="KW-0479">Metal-binding</keyword>
<dbReference type="GO" id="GO:0051989">
    <property type="term" value="F:coproporphyrinogen dehydrogenase activity"/>
    <property type="evidence" value="ECO:0007669"/>
    <property type="project" value="UniProtKB-EC"/>
</dbReference>
<dbReference type="PANTHER" id="PTHR13932:SF6">
    <property type="entry name" value="OXYGEN-INDEPENDENT COPROPORPHYRINOGEN III OXIDASE"/>
    <property type="match status" value="1"/>
</dbReference>
<protein>
    <recommendedName>
        <fullName evidence="15">Coproporphyrinogen-III oxidase</fullName>
        <ecNumber evidence="15">1.3.98.3</ecNumber>
    </recommendedName>
</protein>
<comment type="subunit">
    <text evidence="4">Monomer.</text>
</comment>
<evidence type="ECO:0000256" key="8">
    <source>
        <dbReference type="ARBA" id="ARBA00022723"/>
    </source>
</evidence>
<name>A0ABN7RAZ0_9BACT</name>
<gene>
    <name evidence="17" type="primary">hemN</name>
    <name evidence="17" type="ORF">DYBT9623_02110</name>
</gene>
<dbReference type="EC" id="1.3.98.3" evidence="15"/>
<dbReference type="InterPro" id="IPR058240">
    <property type="entry name" value="rSAM_sf"/>
</dbReference>
<keyword evidence="11 15" id="KW-0411">Iron-sulfur</keyword>
<proteinExistence type="inferred from homology"/>
<keyword evidence="18" id="KW-1185">Reference proteome</keyword>
<evidence type="ECO:0000256" key="14">
    <source>
        <dbReference type="ARBA" id="ARBA00048321"/>
    </source>
</evidence>
<evidence type="ECO:0000256" key="4">
    <source>
        <dbReference type="ARBA" id="ARBA00011245"/>
    </source>
</evidence>
<evidence type="ECO:0000256" key="3">
    <source>
        <dbReference type="ARBA" id="ARBA00005493"/>
    </source>
</evidence>
<dbReference type="Gene3D" id="1.10.10.920">
    <property type="match status" value="1"/>
</dbReference>
<dbReference type="InterPro" id="IPR023404">
    <property type="entry name" value="rSAM_horseshoe"/>
</dbReference>
<evidence type="ECO:0000256" key="7">
    <source>
        <dbReference type="ARBA" id="ARBA00022691"/>
    </source>
</evidence>
<feature type="domain" description="Radical SAM core" evidence="16">
    <location>
        <begin position="61"/>
        <end position="301"/>
    </location>
</feature>
<dbReference type="InterPro" id="IPR006638">
    <property type="entry name" value="Elp3/MiaA/NifB-like_rSAM"/>
</dbReference>
<comment type="similarity">
    <text evidence="3 15">Belongs to the anaerobic coproporphyrinogen-III oxidase family.</text>
</comment>
<accession>A0ABN7RAZ0</accession>
<evidence type="ECO:0000256" key="6">
    <source>
        <dbReference type="ARBA" id="ARBA00022490"/>
    </source>
</evidence>
<dbReference type="Gene3D" id="3.80.30.20">
    <property type="entry name" value="tm_1862 like domain"/>
    <property type="match status" value="1"/>
</dbReference>
<keyword evidence="12 15" id="KW-0627">Porphyrin biosynthesis</keyword>
<comment type="cofactor">
    <cofactor evidence="15">
        <name>[4Fe-4S] cluster</name>
        <dbReference type="ChEBI" id="CHEBI:49883"/>
    </cofactor>
    <text evidence="15">Binds 1 [4Fe-4S] cluster. The cluster is coordinated with 3 cysteines and an exchangeable S-adenosyl-L-methionine.</text>
</comment>
<keyword evidence="10 15" id="KW-0408">Iron</keyword>
<dbReference type="CDD" id="cd01335">
    <property type="entry name" value="Radical_SAM"/>
    <property type="match status" value="1"/>
</dbReference>
<evidence type="ECO:0000313" key="18">
    <source>
        <dbReference type="Proteomes" id="UP000679725"/>
    </source>
</evidence>
<evidence type="ECO:0000256" key="2">
    <source>
        <dbReference type="ARBA" id="ARBA00004785"/>
    </source>
</evidence>
<keyword evidence="7 15" id="KW-0949">S-adenosyl-L-methionine</keyword>
<organism evidence="17 18">
    <name type="scientific">Dyadobacter linearis</name>
    <dbReference type="NCBI Taxonomy" id="2823330"/>
    <lineage>
        <taxon>Bacteria</taxon>
        <taxon>Pseudomonadati</taxon>
        <taxon>Bacteroidota</taxon>
        <taxon>Cytophagia</taxon>
        <taxon>Cytophagales</taxon>
        <taxon>Spirosomataceae</taxon>
        <taxon>Dyadobacter</taxon>
    </lineage>
</organism>
<dbReference type="SUPFAM" id="SSF102114">
    <property type="entry name" value="Radical SAM enzymes"/>
    <property type="match status" value="1"/>
</dbReference>
<evidence type="ECO:0000256" key="12">
    <source>
        <dbReference type="ARBA" id="ARBA00023244"/>
    </source>
</evidence>
<sequence length="471" mass="54383">MTAWLVLIEDHLHSNTTMDKDLLFKYNTPGPRYTSYPTVPYWQKTPPGEGKWKELVHDAFTFSNLAEGISLYVHLPFCESLCTYCGCNTRITINHAVENKYIDAVLKEWEMYFSVFGENTPVIRELHLGGGTPTFFSPKNLTRLIEGLLKKAIVHPKASFSFEAHPGNTTDEHLVALFNVGFRRISIGVQDFNPLVLAVINRHQTYEQVRHLTEKAREIGYTSVNYDIVYGLPEQRLCSMMQTMMRVIQLKPDRIAFYSYAHIPWIKPGQRNFTELDLPDADKKMAIYETGRNALELAGYQDIGMDHFALETDELYIAQQESRLHRNFMGYTDTRTQLLIGLGASSISDSWWGYVQNEKKVEDYYKRIAANELPITKGHLLSREDLILRKHILNLMTRFETSWHSPSETSEEVYQALDRLSELEADELIEIEPFLLRVTEKGKAFVRNICMAFDARLWADLPQTNLFSQTI</sequence>
<evidence type="ECO:0000256" key="5">
    <source>
        <dbReference type="ARBA" id="ARBA00022485"/>
    </source>
</evidence>
<keyword evidence="5 15" id="KW-0004">4Fe-4S</keyword>
<keyword evidence="9 15" id="KW-0560">Oxidoreductase</keyword>
<dbReference type="SFLD" id="SFLDG01065">
    <property type="entry name" value="anaerobic_coproporphyrinogen-I"/>
    <property type="match status" value="1"/>
</dbReference>
<evidence type="ECO:0000256" key="10">
    <source>
        <dbReference type="ARBA" id="ARBA00023004"/>
    </source>
</evidence>
<comment type="caution">
    <text evidence="17">The sequence shown here is derived from an EMBL/GenBank/DDBJ whole genome shotgun (WGS) entry which is preliminary data.</text>
</comment>
<dbReference type="PANTHER" id="PTHR13932">
    <property type="entry name" value="COPROPORPHYRINIGEN III OXIDASE"/>
    <property type="match status" value="1"/>
</dbReference>
<dbReference type="SFLD" id="SFLDS00029">
    <property type="entry name" value="Radical_SAM"/>
    <property type="match status" value="1"/>
</dbReference>
<evidence type="ECO:0000256" key="15">
    <source>
        <dbReference type="PIRNR" id="PIRNR000167"/>
    </source>
</evidence>
<evidence type="ECO:0000256" key="1">
    <source>
        <dbReference type="ARBA" id="ARBA00004496"/>
    </source>
</evidence>
<comment type="subcellular location">
    <subcellularLocation>
        <location evidence="1 15">Cytoplasm</location>
    </subcellularLocation>
</comment>
<dbReference type="Pfam" id="PF04055">
    <property type="entry name" value="Radical_SAM"/>
    <property type="match status" value="1"/>
</dbReference>
<dbReference type="SFLD" id="SFLDG01082">
    <property type="entry name" value="B12-binding_domain_containing"/>
    <property type="match status" value="1"/>
</dbReference>
<evidence type="ECO:0000313" key="17">
    <source>
        <dbReference type="EMBL" id="CAG5069374.1"/>
    </source>
</evidence>
<comment type="catalytic activity">
    <reaction evidence="14 15">
        <text>coproporphyrinogen III + 2 S-adenosyl-L-methionine = protoporphyrinogen IX + 2 5'-deoxyadenosine + 2 L-methionine + 2 CO2</text>
        <dbReference type="Rhea" id="RHEA:15425"/>
        <dbReference type="ChEBI" id="CHEBI:16526"/>
        <dbReference type="ChEBI" id="CHEBI:17319"/>
        <dbReference type="ChEBI" id="CHEBI:57307"/>
        <dbReference type="ChEBI" id="CHEBI:57309"/>
        <dbReference type="ChEBI" id="CHEBI:57844"/>
        <dbReference type="ChEBI" id="CHEBI:59789"/>
        <dbReference type="EC" id="1.3.98.3"/>
    </reaction>
</comment>
<keyword evidence="6 15" id="KW-0963">Cytoplasm</keyword>
<dbReference type="NCBIfam" id="TIGR00538">
    <property type="entry name" value="hemN"/>
    <property type="match status" value="1"/>
</dbReference>
<dbReference type="PROSITE" id="PS51918">
    <property type="entry name" value="RADICAL_SAM"/>
    <property type="match status" value="1"/>
</dbReference>
<comment type="function">
    <text evidence="13">Involved in the heme biosynthesis. Catalyzes the anaerobic oxidative decarboxylation of propionate groups of rings A and B of coproporphyrinogen III to yield the vinyl groups in protoporphyrinogen IX.</text>
</comment>
<dbReference type="InterPro" id="IPR004558">
    <property type="entry name" value="Coprogen_oxidase_HemN"/>
</dbReference>
<dbReference type="InterPro" id="IPR034505">
    <property type="entry name" value="Coproporphyrinogen-III_oxidase"/>
</dbReference>